<evidence type="ECO:0000313" key="2">
    <source>
        <dbReference type="EMBL" id="HIU49146.1"/>
    </source>
</evidence>
<sequence length="402" mass="43747">MKKIIKLSALAAALLLIFTNAALAANNTVSISGWGASFWAAPDGSPELSSGKTGVEIIMDPDIVAEGQAALHVFAERDMDNLNAQAAQNISALEAGKTYRLTGKFNAPRTSWRFRLMFGNQELVQIGNIVEELNTWCDVDYTFQYVEFTSKEFRIQACGGGDIYADALSLKEVLYDADGETIIGYGEELLANGDFEDDLDLTPPGEITELQARNMDSQVELTWTNPYDRDFVKTELYDVTDGGKTLLGSTADETFLITGLENDAVYTILIQTVDGWNNHSEGVLIEVQPIPDPVKTEAPVFYINGTETESLAPGTLKAAVSFKNNSMPEDYSVELILVLLKDGALADINSAYTIVPQSDANGAYTEAAVELEVPDGTGYTAVLYIWDSMTGMESLIDCVEIE</sequence>
<dbReference type="Gene3D" id="2.60.120.260">
    <property type="entry name" value="Galactose-binding domain-like"/>
    <property type="match status" value="1"/>
</dbReference>
<evidence type="ECO:0000313" key="3">
    <source>
        <dbReference type="Proteomes" id="UP000824111"/>
    </source>
</evidence>
<evidence type="ECO:0000256" key="1">
    <source>
        <dbReference type="SAM" id="SignalP"/>
    </source>
</evidence>
<reference evidence="2" key="1">
    <citation type="submission" date="2020-10" db="EMBL/GenBank/DDBJ databases">
        <authorList>
            <person name="Gilroy R."/>
        </authorList>
    </citation>
    <scope>NUCLEOTIDE SEQUENCE</scope>
    <source>
        <strain evidence="2">ChiSjej4B22-9803</strain>
    </source>
</reference>
<reference evidence="2" key="2">
    <citation type="journal article" date="2021" name="PeerJ">
        <title>Extensive microbial diversity within the chicken gut microbiome revealed by metagenomics and culture.</title>
        <authorList>
            <person name="Gilroy R."/>
            <person name="Ravi A."/>
            <person name="Getino M."/>
            <person name="Pursley I."/>
            <person name="Horton D.L."/>
            <person name="Alikhan N.F."/>
            <person name="Baker D."/>
            <person name="Gharbi K."/>
            <person name="Hall N."/>
            <person name="Watson M."/>
            <person name="Adriaenssens E.M."/>
            <person name="Foster-Nyarko E."/>
            <person name="Jarju S."/>
            <person name="Secka A."/>
            <person name="Antonio M."/>
            <person name="Oren A."/>
            <person name="Chaudhuri R.R."/>
            <person name="La Ragione R."/>
            <person name="Hildebrand F."/>
            <person name="Pallen M.J."/>
        </authorList>
    </citation>
    <scope>NUCLEOTIDE SEQUENCE</scope>
    <source>
        <strain evidence="2">ChiSjej4B22-9803</strain>
    </source>
</reference>
<dbReference type="EMBL" id="DVND01000183">
    <property type="protein sequence ID" value="HIU49146.1"/>
    <property type="molecule type" value="Genomic_DNA"/>
</dbReference>
<proteinExistence type="predicted"/>
<feature type="signal peptide" evidence="1">
    <location>
        <begin position="1"/>
        <end position="24"/>
    </location>
</feature>
<comment type="caution">
    <text evidence="2">The sequence shown here is derived from an EMBL/GenBank/DDBJ whole genome shotgun (WGS) entry which is preliminary data.</text>
</comment>
<keyword evidence="1" id="KW-0732">Signal</keyword>
<name>A0A9D1S6W3_9FIRM</name>
<gene>
    <name evidence="2" type="ORF">IAB04_07250</name>
</gene>
<dbReference type="Proteomes" id="UP000824111">
    <property type="component" value="Unassembled WGS sequence"/>
</dbReference>
<dbReference type="InterPro" id="IPR036116">
    <property type="entry name" value="FN3_sf"/>
</dbReference>
<feature type="chain" id="PRO_5038449121" description="Fibronectin type-III domain-containing protein" evidence="1">
    <location>
        <begin position="25"/>
        <end position="402"/>
    </location>
</feature>
<accession>A0A9D1S6W3</accession>
<evidence type="ECO:0008006" key="4">
    <source>
        <dbReference type="Google" id="ProtNLM"/>
    </source>
</evidence>
<dbReference type="Gene3D" id="2.60.40.10">
    <property type="entry name" value="Immunoglobulins"/>
    <property type="match status" value="1"/>
</dbReference>
<dbReference type="InterPro" id="IPR013783">
    <property type="entry name" value="Ig-like_fold"/>
</dbReference>
<protein>
    <recommendedName>
        <fullName evidence="4">Fibronectin type-III domain-containing protein</fullName>
    </recommendedName>
</protein>
<organism evidence="2 3">
    <name type="scientific">Candidatus Avimonoglobus intestinipullorum</name>
    <dbReference type="NCBI Taxonomy" id="2840699"/>
    <lineage>
        <taxon>Bacteria</taxon>
        <taxon>Bacillati</taxon>
        <taxon>Bacillota</taxon>
        <taxon>Clostridia</taxon>
        <taxon>Eubacteriales</taxon>
        <taxon>Candidatus Avimonoglobus</taxon>
    </lineage>
</organism>
<dbReference type="AlphaFoldDB" id="A0A9D1S6W3"/>
<dbReference type="SUPFAM" id="SSF49265">
    <property type="entry name" value="Fibronectin type III"/>
    <property type="match status" value="1"/>
</dbReference>